<protein>
    <submittedName>
        <fullName evidence="4">Uncharacterized protein</fullName>
    </submittedName>
</protein>
<keyword evidence="1" id="KW-0677">Repeat</keyword>
<dbReference type="Pfam" id="PF13424">
    <property type="entry name" value="TPR_12"/>
    <property type="match status" value="2"/>
</dbReference>
<accession>X6LN80</accession>
<dbReference type="Proteomes" id="UP000023152">
    <property type="component" value="Unassembled WGS sequence"/>
</dbReference>
<dbReference type="PANTHER" id="PTHR45641:SF1">
    <property type="entry name" value="AAA+ ATPASE DOMAIN-CONTAINING PROTEIN"/>
    <property type="match status" value="1"/>
</dbReference>
<dbReference type="PANTHER" id="PTHR45641">
    <property type="entry name" value="TETRATRICOPEPTIDE REPEAT PROTEIN (AFU_ORTHOLOGUE AFUA_6G03870)"/>
    <property type="match status" value="1"/>
</dbReference>
<reference evidence="4 5" key="1">
    <citation type="journal article" date="2013" name="Curr. Biol.">
        <title>The Genome of the Foraminiferan Reticulomyxa filosa.</title>
        <authorList>
            <person name="Glockner G."/>
            <person name="Hulsmann N."/>
            <person name="Schleicher M."/>
            <person name="Noegel A.A."/>
            <person name="Eichinger L."/>
            <person name="Gallinger C."/>
            <person name="Pawlowski J."/>
            <person name="Sierra R."/>
            <person name="Euteneuer U."/>
            <person name="Pillet L."/>
            <person name="Moustafa A."/>
            <person name="Platzer M."/>
            <person name="Groth M."/>
            <person name="Szafranski K."/>
            <person name="Schliwa M."/>
        </authorList>
    </citation>
    <scope>NUCLEOTIDE SEQUENCE [LARGE SCALE GENOMIC DNA]</scope>
</reference>
<dbReference type="InterPro" id="IPR011990">
    <property type="entry name" value="TPR-like_helical_dom_sf"/>
</dbReference>
<dbReference type="SUPFAM" id="SSF48452">
    <property type="entry name" value="TPR-like"/>
    <property type="match status" value="2"/>
</dbReference>
<sequence>VKELISNRAELKAKNSLHFKIRNINGQNIDNDQKLRIAFDTNPVRLFIHFIHNTKYPDDEKQDIKNIELDQNKPWNEANKTAHTIVEQMIKKKQKGIVIVSTNLDQFAKSNDRWFFQDIDFSMMINSNKYMKEKKVISPYVVYLFISKNITFDNITIDGCVYVIDCIINGIGHFHITQHLIHTKQSVINYHFKQPIFTVSLPIDVDKIFKSGIDSYKKSNFDEAISLIRFALCAMLQTLDDSGIEVASAVNWLGRVYYKKAEYDKAYEYHKKALNIYFEQIDVNQIKVANCYCHLGNICLGKGEYAESIEYYKKYLKILSPQLGEDHKNVATSFYNLGNSYFETGEYETSIEYHEKALNIRLKKFGEKHESVARSLNELGLQTNKAKEYIDKSLEILINDKSNNFDLDLTKSYDVLGLILEKNGTNKE</sequence>
<feature type="repeat" description="TPR" evidence="3">
    <location>
        <begin position="247"/>
        <end position="280"/>
    </location>
</feature>
<dbReference type="Gene3D" id="1.25.40.10">
    <property type="entry name" value="Tetratricopeptide repeat domain"/>
    <property type="match status" value="2"/>
</dbReference>
<evidence type="ECO:0000313" key="5">
    <source>
        <dbReference type="Proteomes" id="UP000023152"/>
    </source>
</evidence>
<keyword evidence="5" id="KW-1185">Reference proteome</keyword>
<evidence type="ECO:0000313" key="4">
    <source>
        <dbReference type="EMBL" id="ETO02185.1"/>
    </source>
</evidence>
<evidence type="ECO:0000256" key="1">
    <source>
        <dbReference type="ARBA" id="ARBA00022737"/>
    </source>
</evidence>
<keyword evidence="2 3" id="KW-0802">TPR repeat</keyword>
<comment type="caution">
    <text evidence="4">The sequence shown here is derived from an EMBL/GenBank/DDBJ whole genome shotgun (WGS) entry which is preliminary data.</text>
</comment>
<evidence type="ECO:0000256" key="2">
    <source>
        <dbReference type="ARBA" id="ARBA00022803"/>
    </source>
</evidence>
<dbReference type="AlphaFoldDB" id="X6LN80"/>
<dbReference type="InterPro" id="IPR019734">
    <property type="entry name" value="TPR_rpt"/>
</dbReference>
<feature type="non-terminal residue" evidence="4">
    <location>
        <position position="1"/>
    </location>
</feature>
<name>X6LN80_RETFI</name>
<dbReference type="PROSITE" id="PS50293">
    <property type="entry name" value="TPR_REGION"/>
    <property type="match status" value="1"/>
</dbReference>
<dbReference type="PROSITE" id="PS50005">
    <property type="entry name" value="TPR"/>
    <property type="match status" value="2"/>
</dbReference>
<feature type="repeat" description="TPR" evidence="3">
    <location>
        <begin position="331"/>
        <end position="364"/>
    </location>
</feature>
<feature type="non-terminal residue" evidence="4">
    <location>
        <position position="428"/>
    </location>
</feature>
<dbReference type="EMBL" id="ASPP01036487">
    <property type="protein sequence ID" value="ETO02185.1"/>
    <property type="molecule type" value="Genomic_DNA"/>
</dbReference>
<gene>
    <name evidence="4" type="ORF">RFI_35251</name>
</gene>
<evidence type="ECO:0000256" key="3">
    <source>
        <dbReference type="PROSITE-ProRule" id="PRU00339"/>
    </source>
</evidence>
<organism evidence="4 5">
    <name type="scientific">Reticulomyxa filosa</name>
    <dbReference type="NCBI Taxonomy" id="46433"/>
    <lineage>
        <taxon>Eukaryota</taxon>
        <taxon>Sar</taxon>
        <taxon>Rhizaria</taxon>
        <taxon>Retaria</taxon>
        <taxon>Foraminifera</taxon>
        <taxon>Monothalamids</taxon>
        <taxon>Reticulomyxidae</taxon>
        <taxon>Reticulomyxa</taxon>
    </lineage>
</organism>
<dbReference type="OrthoDB" id="10262026at2759"/>
<proteinExistence type="predicted"/>
<dbReference type="SMART" id="SM00028">
    <property type="entry name" value="TPR"/>
    <property type="match status" value="3"/>
</dbReference>